<evidence type="ECO:0000256" key="6">
    <source>
        <dbReference type="ARBA" id="ARBA00023015"/>
    </source>
</evidence>
<evidence type="ECO:0000313" key="13">
    <source>
        <dbReference type="Proteomes" id="UP000276776"/>
    </source>
</evidence>
<protein>
    <submittedName>
        <fullName evidence="14">C2H2-type domain-containing protein</fullName>
    </submittedName>
</protein>
<dbReference type="OrthoDB" id="6155966at2759"/>
<evidence type="ECO:0000256" key="1">
    <source>
        <dbReference type="ARBA" id="ARBA00004123"/>
    </source>
</evidence>
<feature type="domain" description="C2H2-type" evidence="11">
    <location>
        <begin position="220"/>
        <end position="247"/>
    </location>
</feature>
<comment type="subcellular location">
    <subcellularLocation>
        <location evidence="1">Nucleus</location>
    </subcellularLocation>
</comment>
<organism evidence="14">
    <name type="scientific">Thelazia callipaeda</name>
    <name type="common">Oriental eyeworm</name>
    <name type="synonym">Parasitic nematode</name>
    <dbReference type="NCBI Taxonomy" id="103827"/>
    <lineage>
        <taxon>Eukaryota</taxon>
        <taxon>Metazoa</taxon>
        <taxon>Ecdysozoa</taxon>
        <taxon>Nematoda</taxon>
        <taxon>Chromadorea</taxon>
        <taxon>Rhabditida</taxon>
        <taxon>Spirurina</taxon>
        <taxon>Spiruromorpha</taxon>
        <taxon>Thelazioidea</taxon>
        <taxon>Thelaziidae</taxon>
        <taxon>Thelazia</taxon>
    </lineage>
</organism>
<evidence type="ECO:0000256" key="10">
    <source>
        <dbReference type="SAM" id="MobiDB-lite"/>
    </source>
</evidence>
<keyword evidence="3" id="KW-0677">Repeat</keyword>
<dbReference type="Pfam" id="PF00096">
    <property type="entry name" value="zf-C2H2"/>
    <property type="match status" value="2"/>
</dbReference>
<dbReference type="OMA" id="QIAWNIH"/>
<proteinExistence type="predicted"/>
<dbReference type="Gene3D" id="3.30.160.60">
    <property type="entry name" value="Classic Zinc Finger"/>
    <property type="match status" value="2"/>
</dbReference>
<dbReference type="PANTHER" id="PTHR24394:SF48">
    <property type="entry name" value="ZINC FINGER PROTEIN 771"/>
    <property type="match status" value="1"/>
</dbReference>
<dbReference type="SMART" id="SM00355">
    <property type="entry name" value="ZnF_C2H2"/>
    <property type="match status" value="2"/>
</dbReference>
<sequence length="319" mass="35965">MKENSTNYSVARLVGSDSAPTGSNGISGSSTSFTETYRKPESNCTLESNNNIPITFPFMKFSQPAAVHQGVPIAQTISPGALPVRLFHPAIANNHVSTVTNVSQFAWNMHLRQVALNLMTLQRLQAANTGREPMAIFEKQQIHPLTSASSDREQNLLSCPKCNKLFINTFLLEFEDEIKLLDINRYDSEKPHKCTVCGKAFSQSSNLITHTRKHTGYKPFSCDICGRTFQRKVDRRKHRESHHSDEIREHQGLFSNQIINRNSMDRSISCEFLNLMGRTSLEILDRLRLPSTAMLDSKSGRLPLPASDEALNLTYLRKR</sequence>
<evidence type="ECO:0000256" key="3">
    <source>
        <dbReference type="ARBA" id="ARBA00022737"/>
    </source>
</evidence>
<dbReference type="WBParaSite" id="TCLT_0000831601-mRNA-1">
    <property type="protein sequence ID" value="TCLT_0000831601-mRNA-1"/>
    <property type="gene ID" value="TCLT_0000831601"/>
</dbReference>
<dbReference type="InterPro" id="IPR036236">
    <property type="entry name" value="Znf_C2H2_sf"/>
</dbReference>
<dbReference type="GO" id="GO:0003677">
    <property type="term" value="F:DNA binding"/>
    <property type="evidence" value="ECO:0007669"/>
    <property type="project" value="UniProtKB-KW"/>
</dbReference>
<feature type="compositionally biased region" description="Low complexity" evidence="10">
    <location>
        <begin position="21"/>
        <end position="34"/>
    </location>
</feature>
<evidence type="ECO:0000256" key="9">
    <source>
        <dbReference type="PROSITE-ProRule" id="PRU00042"/>
    </source>
</evidence>
<feature type="region of interest" description="Disordered" evidence="10">
    <location>
        <begin position="19"/>
        <end position="44"/>
    </location>
</feature>
<keyword evidence="5" id="KW-0862">Zinc</keyword>
<reference evidence="14" key="1">
    <citation type="submission" date="2017-02" db="UniProtKB">
        <authorList>
            <consortium name="WormBaseParasite"/>
        </authorList>
    </citation>
    <scope>IDENTIFICATION</scope>
</reference>
<dbReference type="PROSITE" id="PS00028">
    <property type="entry name" value="ZINC_FINGER_C2H2_1"/>
    <property type="match status" value="2"/>
</dbReference>
<gene>
    <name evidence="12" type="ORF">TCLT_LOCUS8305</name>
</gene>
<dbReference type="PANTHER" id="PTHR24394">
    <property type="entry name" value="ZINC FINGER PROTEIN"/>
    <property type="match status" value="1"/>
</dbReference>
<dbReference type="GO" id="GO:0000981">
    <property type="term" value="F:DNA-binding transcription factor activity, RNA polymerase II-specific"/>
    <property type="evidence" value="ECO:0007669"/>
    <property type="project" value="TreeGrafter"/>
</dbReference>
<evidence type="ECO:0000259" key="11">
    <source>
        <dbReference type="PROSITE" id="PS50157"/>
    </source>
</evidence>
<evidence type="ECO:0000256" key="2">
    <source>
        <dbReference type="ARBA" id="ARBA00022723"/>
    </source>
</evidence>
<evidence type="ECO:0000313" key="12">
    <source>
        <dbReference type="EMBL" id="VDN05852.1"/>
    </source>
</evidence>
<keyword evidence="2" id="KW-0479">Metal-binding</keyword>
<keyword evidence="13" id="KW-1185">Reference proteome</keyword>
<dbReference type="STRING" id="103827.A0A0N5D5N0"/>
<evidence type="ECO:0000313" key="14">
    <source>
        <dbReference type="WBParaSite" id="TCLT_0000831601-mRNA-1"/>
    </source>
</evidence>
<dbReference type="InterPro" id="IPR013087">
    <property type="entry name" value="Znf_C2H2_type"/>
</dbReference>
<keyword evidence="7" id="KW-0804">Transcription</keyword>
<feature type="domain" description="C2H2-type" evidence="11">
    <location>
        <begin position="192"/>
        <end position="219"/>
    </location>
</feature>
<name>A0A0N5D5N0_THECL</name>
<evidence type="ECO:0000256" key="5">
    <source>
        <dbReference type="ARBA" id="ARBA00022833"/>
    </source>
</evidence>
<dbReference type="GO" id="GO:0008270">
    <property type="term" value="F:zinc ion binding"/>
    <property type="evidence" value="ECO:0007669"/>
    <property type="project" value="UniProtKB-KW"/>
</dbReference>
<dbReference type="GO" id="GO:0005634">
    <property type="term" value="C:nucleus"/>
    <property type="evidence" value="ECO:0007669"/>
    <property type="project" value="UniProtKB-SubCell"/>
</dbReference>
<keyword evidence="4 9" id="KW-0863">Zinc-finger</keyword>
<evidence type="ECO:0000256" key="4">
    <source>
        <dbReference type="ARBA" id="ARBA00022771"/>
    </source>
</evidence>
<accession>A0A0N5D5N0</accession>
<dbReference type="FunFam" id="3.30.160.60:FF:000148">
    <property type="entry name" value="zinc finger protein Gfi-1"/>
    <property type="match status" value="1"/>
</dbReference>
<dbReference type="FunFam" id="3.30.160.60:FF:000432">
    <property type="entry name" value="zinc finger protein Gfi-1b isoform X1"/>
    <property type="match status" value="1"/>
</dbReference>
<dbReference type="AlphaFoldDB" id="A0A0N5D5N0"/>
<dbReference type="Proteomes" id="UP000276776">
    <property type="component" value="Unassembled WGS sequence"/>
</dbReference>
<dbReference type="SUPFAM" id="SSF57667">
    <property type="entry name" value="beta-beta-alpha zinc fingers"/>
    <property type="match status" value="1"/>
</dbReference>
<dbReference type="PROSITE" id="PS50157">
    <property type="entry name" value="ZINC_FINGER_C2H2_2"/>
    <property type="match status" value="2"/>
</dbReference>
<evidence type="ECO:0000256" key="7">
    <source>
        <dbReference type="ARBA" id="ARBA00023163"/>
    </source>
</evidence>
<reference evidence="12 13" key="2">
    <citation type="submission" date="2018-11" db="EMBL/GenBank/DDBJ databases">
        <authorList>
            <consortium name="Pathogen Informatics"/>
        </authorList>
    </citation>
    <scope>NUCLEOTIDE SEQUENCE [LARGE SCALE GENOMIC DNA]</scope>
</reference>
<dbReference type="EMBL" id="UYYF01004612">
    <property type="protein sequence ID" value="VDN05852.1"/>
    <property type="molecule type" value="Genomic_DNA"/>
</dbReference>
<keyword evidence="6" id="KW-0805">Transcription regulation</keyword>
<keyword evidence="8" id="KW-0539">Nucleus</keyword>
<evidence type="ECO:0000256" key="8">
    <source>
        <dbReference type="ARBA" id="ARBA00023242"/>
    </source>
</evidence>